<proteinExistence type="predicted"/>
<sequence length="197" mass="21283">MGMASMLRRSKSRAGRLVRASTVLVFGALLGSILGCGPEPTEPGPSPQTSLEVQARDLQAALAVACAQAKEKATQVSLRSGSEALASAKMALSDAVGRLSEVAKPTPDQLEQLAELRHEIERIDAALLVQEIKAQWRVALEEGAKRYRIGLKDLAEARKKLRERDETVRALDDQLSAAERAYENAKLRLQASLEGKA</sequence>
<evidence type="ECO:0008006" key="4">
    <source>
        <dbReference type="Google" id="ProtNLM"/>
    </source>
</evidence>
<evidence type="ECO:0000313" key="3">
    <source>
        <dbReference type="Proteomes" id="UP000662873"/>
    </source>
</evidence>
<dbReference type="Proteomes" id="UP000662873">
    <property type="component" value="Chromosome"/>
</dbReference>
<dbReference type="KEGG" id="npy:NPRO_05650"/>
<evidence type="ECO:0000313" key="2">
    <source>
        <dbReference type="EMBL" id="BBO22970.1"/>
    </source>
</evidence>
<name>A0A809R5Z6_9BACT</name>
<reference evidence="2" key="1">
    <citation type="journal article" name="DNA Res.">
        <title>The physiological potential of anammox bacteria as revealed by their core genome structure.</title>
        <authorList>
            <person name="Okubo T."/>
            <person name="Toyoda A."/>
            <person name="Fukuhara K."/>
            <person name="Uchiyama I."/>
            <person name="Harigaya Y."/>
            <person name="Kuroiwa M."/>
            <person name="Suzuki T."/>
            <person name="Murakami Y."/>
            <person name="Suwa Y."/>
            <person name="Takami H."/>
        </authorList>
    </citation>
    <scope>NUCLEOTIDE SEQUENCE</scope>
    <source>
        <strain evidence="2">317325-2</strain>
    </source>
</reference>
<feature type="coiled-coil region" evidence="1">
    <location>
        <begin position="144"/>
        <end position="188"/>
    </location>
</feature>
<organism evidence="2 3">
    <name type="scientific">Candidatus Nitrosymbiomonas proteolyticus</name>
    <dbReference type="NCBI Taxonomy" id="2608984"/>
    <lineage>
        <taxon>Bacteria</taxon>
        <taxon>Bacillati</taxon>
        <taxon>Armatimonadota</taxon>
        <taxon>Armatimonadota incertae sedis</taxon>
        <taxon>Candidatus Nitrosymbiomonas</taxon>
    </lineage>
</organism>
<dbReference type="EMBL" id="AP021858">
    <property type="protein sequence ID" value="BBO22970.1"/>
    <property type="molecule type" value="Genomic_DNA"/>
</dbReference>
<protein>
    <recommendedName>
        <fullName evidence="4">DUF4398 domain-containing protein</fullName>
    </recommendedName>
</protein>
<keyword evidence="1" id="KW-0175">Coiled coil</keyword>
<dbReference type="AlphaFoldDB" id="A0A809R5Z6"/>
<gene>
    <name evidence="2" type="ORF">NPRO_05650</name>
</gene>
<evidence type="ECO:0000256" key="1">
    <source>
        <dbReference type="SAM" id="Coils"/>
    </source>
</evidence>
<accession>A0A809R5Z6</accession>